<proteinExistence type="predicted"/>
<comment type="caution">
    <text evidence="1">The sequence shown here is derived from an EMBL/GenBank/DDBJ whole genome shotgun (WGS) entry which is preliminary data.</text>
</comment>
<evidence type="ECO:0000313" key="1">
    <source>
        <dbReference type="EMBL" id="OCX25812.1"/>
    </source>
</evidence>
<name>A0A1C2EFN2_9PSED</name>
<organism evidence="1 2">
    <name type="scientific">Pseudomonas graminis</name>
    <dbReference type="NCBI Taxonomy" id="158627"/>
    <lineage>
        <taxon>Bacteria</taxon>
        <taxon>Pseudomonadati</taxon>
        <taxon>Pseudomonadota</taxon>
        <taxon>Gammaproteobacteria</taxon>
        <taxon>Pseudomonadales</taxon>
        <taxon>Pseudomonadaceae</taxon>
        <taxon>Pseudomonas</taxon>
    </lineage>
</organism>
<evidence type="ECO:0000313" key="2">
    <source>
        <dbReference type="Proteomes" id="UP000095143"/>
    </source>
</evidence>
<dbReference type="AlphaFoldDB" id="A0A1C2EFN2"/>
<dbReference type="Proteomes" id="UP000095143">
    <property type="component" value="Unassembled WGS sequence"/>
</dbReference>
<dbReference type="EMBL" id="MDEN01000043">
    <property type="protein sequence ID" value="OCX25812.1"/>
    <property type="molecule type" value="Genomic_DNA"/>
</dbReference>
<protein>
    <submittedName>
        <fullName evidence="1">Uncharacterized protein</fullName>
    </submittedName>
</protein>
<gene>
    <name evidence="1" type="ORF">BBI10_00755</name>
</gene>
<reference evidence="1 2" key="1">
    <citation type="submission" date="2016-08" db="EMBL/GenBank/DDBJ databases">
        <title>Whole genome sequence of Pseudomonas graminis strain UASWS1507, a potential biological control agent for agriculture.</title>
        <authorList>
            <person name="Crovadore J."/>
            <person name="Calmin G."/>
            <person name="Chablais R."/>
            <person name="Cochard B."/>
            <person name="Lefort F."/>
        </authorList>
    </citation>
    <scope>NUCLEOTIDE SEQUENCE [LARGE SCALE GENOMIC DNA]</scope>
    <source>
        <strain evidence="1 2">UASWS1507</strain>
    </source>
</reference>
<sequence length="89" mass="9629">MISMSGVPRDLQQCLRTCIERISSAESIMELCHAHGRALGFSTGLGVAEAISGAQFNALGVAFERAFEDRLVSLKEQLPPVRNSNLLDP</sequence>
<accession>A0A1C2EFN2</accession>